<evidence type="ECO:0000313" key="10">
    <source>
        <dbReference type="Proteomes" id="UP001209257"/>
    </source>
</evidence>
<dbReference type="Pfam" id="PF05227">
    <property type="entry name" value="CHASE3"/>
    <property type="match status" value="1"/>
</dbReference>
<keyword evidence="7" id="KW-0812">Transmembrane</keyword>
<sequence length="503" mass="56290">MFQKILSSLYSWVAMVAVVLLVITANSFYVVHTLEELASLEARIFTTNRVINSLNTLHVAVLRAESGQRGYLLTQEEEYLANYTETLNQINGLIDQVEISGLASDLPGQVSRIENLLRLAKAKLNTIIRVVELTREGNLKEARELQGSDRGLVLYEEFENLFDIIDKSERSMQGEHLESLMTLRSDSVNTLIISAASTAFLIIAIFVLLKMNVRESLRHQQTLEDSNARLESKIEERTQELKVYSDELARSNRELEDFAFVASHDLQEPLRKIRAFGNRLDSGYSDVIDERGQDFLKRMLNAAERMSMLISDLLAFSRVSTRGKEFSEVNLDEVFAQVLSDLEIAIEEADASVSVDPLPTIQADKSQFEQLTLNLLSNALKFRKPDTKPIITVTCEDASEADVHGLLHAEQYQWKKITISDNGIGFEQSFAEKIFAPFQRLHGRSAYKGTGIGLAVCRRIVERHNGTIAADSVPGEGAIFTIIIPIDGEPFATNNSEGVVSND</sequence>
<keyword evidence="10" id="KW-1185">Reference proteome</keyword>
<evidence type="ECO:0000256" key="4">
    <source>
        <dbReference type="ARBA" id="ARBA00022679"/>
    </source>
</evidence>
<feature type="transmembrane region" description="Helical" evidence="7">
    <location>
        <begin position="12"/>
        <end position="31"/>
    </location>
</feature>
<evidence type="ECO:0000256" key="3">
    <source>
        <dbReference type="ARBA" id="ARBA00022553"/>
    </source>
</evidence>
<evidence type="ECO:0000256" key="7">
    <source>
        <dbReference type="SAM" id="Phobius"/>
    </source>
</evidence>
<dbReference type="PANTHER" id="PTHR42878">
    <property type="entry name" value="TWO-COMPONENT HISTIDINE KINASE"/>
    <property type="match status" value="1"/>
</dbReference>
<dbReference type="Pfam" id="PF00512">
    <property type="entry name" value="HisKA"/>
    <property type="match status" value="1"/>
</dbReference>
<dbReference type="InterPro" id="IPR050351">
    <property type="entry name" value="BphY/WalK/GraS-like"/>
</dbReference>
<dbReference type="Pfam" id="PF02518">
    <property type="entry name" value="HATPase_c"/>
    <property type="match status" value="1"/>
</dbReference>
<evidence type="ECO:0000256" key="5">
    <source>
        <dbReference type="ARBA" id="ARBA00022777"/>
    </source>
</evidence>
<keyword evidence="7" id="KW-0472">Membrane</keyword>
<dbReference type="InterPro" id="IPR004358">
    <property type="entry name" value="Sig_transdc_His_kin-like_C"/>
</dbReference>
<dbReference type="PRINTS" id="PR00344">
    <property type="entry name" value="BCTRLSENSOR"/>
</dbReference>
<dbReference type="Gene3D" id="3.30.565.10">
    <property type="entry name" value="Histidine kinase-like ATPase, C-terminal domain"/>
    <property type="match status" value="1"/>
</dbReference>
<dbReference type="InterPro" id="IPR036890">
    <property type="entry name" value="HATPase_C_sf"/>
</dbReference>
<evidence type="ECO:0000256" key="1">
    <source>
        <dbReference type="ARBA" id="ARBA00000085"/>
    </source>
</evidence>
<name>A0ABT2VRB9_9ALTE</name>
<dbReference type="Proteomes" id="UP001209257">
    <property type="component" value="Unassembled WGS sequence"/>
</dbReference>
<dbReference type="PROSITE" id="PS50109">
    <property type="entry name" value="HIS_KIN"/>
    <property type="match status" value="1"/>
</dbReference>
<dbReference type="SMART" id="SM00387">
    <property type="entry name" value="HATPase_c"/>
    <property type="match status" value="1"/>
</dbReference>
<dbReference type="Gene3D" id="1.10.287.130">
    <property type="match status" value="1"/>
</dbReference>
<protein>
    <recommendedName>
        <fullName evidence="2">histidine kinase</fullName>
        <ecNumber evidence="2">2.7.13.3</ecNumber>
    </recommendedName>
</protein>
<feature type="transmembrane region" description="Helical" evidence="7">
    <location>
        <begin position="188"/>
        <end position="209"/>
    </location>
</feature>
<keyword evidence="5" id="KW-0418">Kinase</keyword>
<dbReference type="SMART" id="SM00388">
    <property type="entry name" value="HisKA"/>
    <property type="match status" value="1"/>
</dbReference>
<gene>
    <name evidence="9" type="ORF">OCL06_14775</name>
</gene>
<dbReference type="InterPro" id="IPR003661">
    <property type="entry name" value="HisK_dim/P_dom"/>
</dbReference>
<keyword evidence="7" id="KW-1133">Transmembrane helix</keyword>
<proteinExistence type="predicted"/>
<keyword evidence="6" id="KW-0175">Coiled coil</keyword>
<evidence type="ECO:0000259" key="8">
    <source>
        <dbReference type="PROSITE" id="PS50109"/>
    </source>
</evidence>
<dbReference type="InterPro" id="IPR005467">
    <property type="entry name" value="His_kinase_dom"/>
</dbReference>
<dbReference type="RefSeq" id="WP_262995930.1">
    <property type="nucleotide sequence ID" value="NZ_JAOTJC010000013.1"/>
</dbReference>
<dbReference type="InterPro" id="IPR036097">
    <property type="entry name" value="HisK_dim/P_sf"/>
</dbReference>
<evidence type="ECO:0000256" key="2">
    <source>
        <dbReference type="ARBA" id="ARBA00012438"/>
    </source>
</evidence>
<organism evidence="9 10">
    <name type="scientific">Alteromonas salexigens</name>
    <dbReference type="NCBI Taxonomy" id="2982530"/>
    <lineage>
        <taxon>Bacteria</taxon>
        <taxon>Pseudomonadati</taxon>
        <taxon>Pseudomonadota</taxon>
        <taxon>Gammaproteobacteria</taxon>
        <taxon>Alteromonadales</taxon>
        <taxon>Alteromonadaceae</taxon>
        <taxon>Alteromonas/Salinimonas group</taxon>
        <taxon>Alteromonas</taxon>
    </lineage>
</organism>
<keyword evidence="4" id="KW-0808">Transferase</keyword>
<dbReference type="SUPFAM" id="SSF55874">
    <property type="entry name" value="ATPase domain of HSP90 chaperone/DNA topoisomerase II/histidine kinase"/>
    <property type="match status" value="1"/>
</dbReference>
<dbReference type="SUPFAM" id="SSF47384">
    <property type="entry name" value="Homodimeric domain of signal transducing histidine kinase"/>
    <property type="match status" value="1"/>
</dbReference>
<comment type="catalytic activity">
    <reaction evidence="1">
        <text>ATP + protein L-histidine = ADP + protein N-phospho-L-histidine.</text>
        <dbReference type="EC" id="2.7.13.3"/>
    </reaction>
</comment>
<dbReference type="InterPro" id="IPR007891">
    <property type="entry name" value="CHASE3"/>
</dbReference>
<accession>A0ABT2VRB9</accession>
<dbReference type="EMBL" id="JAOTJC010000013">
    <property type="protein sequence ID" value="MCU7555852.1"/>
    <property type="molecule type" value="Genomic_DNA"/>
</dbReference>
<comment type="caution">
    <text evidence="9">The sequence shown here is derived from an EMBL/GenBank/DDBJ whole genome shotgun (WGS) entry which is preliminary data.</text>
</comment>
<dbReference type="CDD" id="cd19410">
    <property type="entry name" value="HK9-like_sensor"/>
    <property type="match status" value="1"/>
</dbReference>
<feature type="coiled-coil region" evidence="6">
    <location>
        <begin position="220"/>
        <end position="254"/>
    </location>
</feature>
<feature type="domain" description="Histidine kinase" evidence="8">
    <location>
        <begin position="261"/>
        <end position="488"/>
    </location>
</feature>
<keyword evidence="3" id="KW-0597">Phosphoprotein</keyword>
<dbReference type="InterPro" id="IPR003594">
    <property type="entry name" value="HATPase_dom"/>
</dbReference>
<dbReference type="CDD" id="cd00082">
    <property type="entry name" value="HisKA"/>
    <property type="match status" value="1"/>
</dbReference>
<dbReference type="PANTHER" id="PTHR42878:SF15">
    <property type="entry name" value="BACTERIOPHYTOCHROME"/>
    <property type="match status" value="1"/>
</dbReference>
<evidence type="ECO:0000256" key="6">
    <source>
        <dbReference type="SAM" id="Coils"/>
    </source>
</evidence>
<dbReference type="EC" id="2.7.13.3" evidence="2"/>
<reference evidence="10" key="1">
    <citation type="submission" date="2023-07" db="EMBL/GenBank/DDBJ databases">
        <title>Study on multiphase classification of strain Alteromonas salexigens isolated from the Yellow Sea.</title>
        <authorList>
            <person name="Sun L."/>
        </authorList>
    </citation>
    <scope>NUCLEOTIDE SEQUENCE [LARGE SCALE GENOMIC DNA]</scope>
    <source>
        <strain evidence="10">ASW11-19</strain>
    </source>
</reference>
<evidence type="ECO:0000313" key="9">
    <source>
        <dbReference type="EMBL" id="MCU7555852.1"/>
    </source>
</evidence>